<protein>
    <submittedName>
        <fullName evidence="1">DUF5007 domain-containing protein</fullName>
    </submittedName>
</protein>
<organism evidence="1 2">
    <name type="scientific">Pedobacter zeae</name>
    <dbReference type="NCBI Taxonomy" id="1737356"/>
    <lineage>
        <taxon>Bacteria</taxon>
        <taxon>Pseudomonadati</taxon>
        <taxon>Bacteroidota</taxon>
        <taxon>Sphingobacteriia</taxon>
        <taxon>Sphingobacteriales</taxon>
        <taxon>Sphingobacteriaceae</taxon>
        <taxon>Pedobacter</taxon>
    </lineage>
</organism>
<dbReference type="Proteomes" id="UP000642938">
    <property type="component" value="Unassembled WGS sequence"/>
</dbReference>
<sequence length="365" mass="41230">MNQTNIKTSLIMKKIILFVAIVVFFLSSCKKIFNLPEDRPYLSPDANYTSAPILRPILGRNTLFSYFKSDNSNFPIKFEITDFTNLDRSPSDKLNLKRNVYVWKQAYTGNEKSVDEINAKRSIEERPLFEVNSAGEFIMWSSANDADFRKPQPDTAYRFNVKISNGGGERVLGPLFLAPLASRPYEPSYHLNEITAVPRKEVSGAVKRLIPATLVNMVGVTTGNPLVRETGAGTTALKQDVWVYFKRKGDGNTLTIKFFDKDSIAINPLKFNGTNWQKLIHGFNPVISPTSVKYDVAYPIPLTNLPTPYTTADGSQAQLTFSYNRIGFSGLRVIATMTLPFNIYQAGDWEIVFFFHNENPKFEDE</sequence>
<name>A0ABQ1XNJ1_9SPHI</name>
<dbReference type="InterPro" id="IPR032173">
    <property type="entry name" value="DUF5007"/>
</dbReference>
<accession>A0ABQ1XNJ1</accession>
<reference evidence="2" key="1">
    <citation type="journal article" date="2019" name="Int. J. Syst. Evol. Microbiol.">
        <title>The Global Catalogue of Microorganisms (GCM) 10K type strain sequencing project: providing services to taxonomists for standard genome sequencing and annotation.</title>
        <authorList>
            <consortium name="The Broad Institute Genomics Platform"/>
            <consortium name="The Broad Institute Genome Sequencing Center for Infectious Disease"/>
            <person name="Wu L."/>
            <person name="Ma J."/>
        </authorList>
    </citation>
    <scope>NUCLEOTIDE SEQUENCE [LARGE SCALE GENOMIC DNA]</scope>
    <source>
        <strain evidence="2">CGMCC 1.15287</strain>
    </source>
</reference>
<gene>
    <name evidence="1" type="ORF">GCM10007422_10950</name>
</gene>
<proteinExistence type="predicted"/>
<evidence type="ECO:0000313" key="2">
    <source>
        <dbReference type="Proteomes" id="UP000642938"/>
    </source>
</evidence>
<evidence type="ECO:0000313" key="1">
    <source>
        <dbReference type="EMBL" id="GGG98584.1"/>
    </source>
</evidence>
<keyword evidence="2" id="KW-1185">Reference proteome</keyword>
<dbReference type="Pfam" id="PF16398">
    <property type="entry name" value="DUF5007"/>
    <property type="match status" value="1"/>
</dbReference>
<dbReference type="EMBL" id="BMHZ01000001">
    <property type="protein sequence ID" value="GGG98584.1"/>
    <property type="molecule type" value="Genomic_DNA"/>
</dbReference>
<comment type="caution">
    <text evidence="1">The sequence shown here is derived from an EMBL/GenBank/DDBJ whole genome shotgun (WGS) entry which is preliminary data.</text>
</comment>
<dbReference type="PROSITE" id="PS51257">
    <property type="entry name" value="PROKAR_LIPOPROTEIN"/>
    <property type="match status" value="1"/>
</dbReference>